<evidence type="ECO:0008006" key="3">
    <source>
        <dbReference type="Google" id="ProtNLM"/>
    </source>
</evidence>
<proteinExistence type="predicted"/>
<organism evidence="1 2">
    <name type="scientific">Holothuria leucospilota</name>
    <name type="common">Black long sea cucumber</name>
    <name type="synonym">Mertensiothuria leucospilota</name>
    <dbReference type="NCBI Taxonomy" id="206669"/>
    <lineage>
        <taxon>Eukaryota</taxon>
        <taxon>Metazoa</taxon>
        <taxon>Echinodermata</taxon>
        <taxon>Eleutherozoa</taxon>
        <taxon>Echinozoa</taxon>
        <taxon>Holothuroidea</taxon>
        <taxon>Aspidochirotacea</taxon>
        <taxon>Aspidochirotida</taxon>
        <taxon>Holothuriidae</taxon>
        <taxon>Holothuria</taxon>
    </lineage>
</organism>
<dbReference type="PANTHER" id="PTHR19446">
    <property type="entry name" value="REVERSE TRANSCRIPTASES"/>
    <property type="match status" value="1"/>
</dbReference>
<name>A0A9Q1CD29_HOLLE</name>
<dbReference type="SUPFAM" id="SSF56219">
    <property type="entry name" value="DNase I-like"/>
    <property type="match status" value="1"/>
</dbReference>
<comment type="caution">
    <text evidence="1">The sequence shown here is derived from an EMBL/GenBank/DDBJ whole genome shotgun (WGS) entry which is preliminary data.</text>
</comment>
<gene>
    <name evidence="1" type="ORF">HOLleu_10025</name>
</gene>
<sequence length="373" mass="43094">MTVHNLIDIWREKNPFSKRFTWSSNITPGIHCRLDFYLVSRSIEHSATDISFSPGIQSDHSFIYLTLNVASTKRGPGYWRLNNSLLRDSSYTDLINSVIQSETDHHTSMDPCSRWVFLKFKLREVSIKYSKEKARERRLKEKVLLLKISNLEQQLFLTESAETRSLLTAAQNDLISYLDYKLQGTIIRSRARWVEDGDKNSKYFLNLEKRNKINNKISNLLKPNGDIVDDEETILQEIRNFYYSLYTSIKTSPDPFLHDLPHTSLEMEDSTQCEGELTLNESFMSLNSMKNDKSPGSDGLSVNFYKHFWPLIGQFVVDSLNHGYRRGFLSPEQSRSIITLISKPGKDSTLLQNYLPISLLHVDYKIGAKAICQ</sequence>
<dbReference type="InterPro" id="IPR036691">
    <property type="entry name" value="Endo/exonu/phosph_ase_sf"/>
</dbReference>
<dbReference type="OrthoDB" id="416119at2759"/>
<protein>
    <recommendedName>
        <fullName evidence="3">Endonuclease/exonuclease/phosphatase domain-containing protein</fullName>
    </recommendedName>
</protein>
<dbReference type="EMBL" id="JAIZAY010000004">
    <property type="protein sequence ID" value="KAJ8043082.1"/>
    <property type="molecule type" value="Genomic_DNA"/>
</dbReference>
<keyword evidence="2" id="KW-1185">Reference proteome</keyword>
<dbReference type="Gene3D" id="3.60.10.10">
    <property type="entry name" value="Endonuclease/exonuclease/phosphatase"/>
    <property type="match status" value="1"/>
</dbReference>
<evidence type="ECO:0000313" key="2">
    <source>
        <dbReference type="Proteomes" id="UP001152320"/>
    </source>
</evidence>
<accession>A0A9Q1CD29</accession>
<dbReference type="Proteomes" id="UP001152320">
    <property type="component" value="Chromosome 4"/>
</dbReference>
<evidence type="ECO:0000313" key="1">
    <source>
        <dbReference type="EMBL" id="KAJ8043082.1"/>
    </source>
</evidence>
<reference evidence="1" key="1">
    <citation type="submission" date="2021-10" db="EMBL/GenBank/DDBJ databases">
        <title>Tropical sea cucumber genome reveals ecological adaptation and Cuvierian tubules defense mechanism.</title>
        <authorList>
            <person name="Chen T."/>
        </authorList>
    </citation>
    <scope>NUCLEOTIDE SEQUENCE</scope>
    <source>
        <strain evidence="1">Nanhai2018</strain>
        <tissue evidence="1">Muscle</tissue>
    </source>
</reference>
<dbReference type="AlphaFoldDB" id="A0A9Q1CD29"/>